<dbReference type="EMBL" id="QXED01000009">
    <property type="protein sequence ID" value="RIV18946.1"/>
    <property type="molecule type" value="Genomic_DNA"/>
</dbReference>
<dbReference type="InterPro" id="IPR025345">
    <property type="entry name" value="DUF4249"/>
</dbReference>
<organism evidence="1 2">
    <name type="scientific">Fibrisoma montanum</name>
    <dbReference type="NCBI Taxonomy" id="2305895"/>
    <lineage>
        <taxon>Bacteria</taxon>
        <taxon>Pseudomonadati</taxon>
        <taxon>Bacteroidota</taxon>
        <taxon>Cytophagia</taxon>
        <taxon>Cytophagales</taxon>
        <taxon>Spirosomataceae</taxon>
        <taxon>Fibrisoma</taxon>
    </lineage>
</organism>
<comment type="caution">
    <text evidence="1">The sequence shown here is derived from an EMBL/GenBank/DDBJ whole genome shotgun (WGS) entry which is preliminary data.</text>
</comment>
<dbReference type="Proteomes" id="UP000283523">
    <property type="component" value="Unassembled WGS sequence"/>
</dbReference>
<dbReference type="Pfam" id="PF14054">
    <property type="entry name" value="DUF4249"/>
    <property type="match status" value="1"/>
</dbReference>
<evidence type="ECO:0000313" key="2">
    <source>
        <dbReference type="Proteomes" id="UP000283523"/>
    </source>
</evidence>
<keyword evidence="2" id="KW-1185">Reference proteome</keyword>
<accession>A0A418M041</accession>
<dbReference type="RefSeq" id="WP_119670658.1">
    <property type="nucleotide sequence ID" value="NZ_QXED01000009.1"/>
</dbReference>
<evidence type="ECO:0000313" key="1">
    <source>
        <dbReference type="EMBL" id="RIV18946.1"/>
    </source>
</evidence>
<proteinExistence type="predicted"/>
<sequence>MNMSLKKSLGWVLVVLVSSCVDPYRPPEITAPNSYLVVDGFLDSGPGTTTTIRLSRTQNVSDTKAPTAETRAQVTIESDRNETYRLNETTTGVYSITGLSPQTSQKYRLRIRTARGTDYLSDFVAVKPTPAIEAIGWRVENDGVQLFLDTRDPQNNTRYYRWEFEETWRFTAGYQSFYEIVNKQVLPRLVDIYRCWASNRSTNIILGSSARLSQDVINDFPLTFIPGSSAKLGIRYSILVRQYALTREAYEYWDQLAKTTQSLGSLFDPQPTQVTGNVRSVSNPNEPVLGYFGAGSVATKRIYINRSEIPFRRTITGYESCVVDTLTLPEVMEQNKFIIDLNDDGRFFATSDACVDCRLRGTNVKPAFWED</sequence>
<name>A0A418M041_9BACT</name>
<protein>
    <submittedName>
        <fullName evidence="1">DUF4249 domain-containing protein</fullName>
    </submittedName>
</protein>
<dbReference type="PROSITE" id="PS51257">
    <property type="entry name" value="PROKAR_LIPOPROTEIN"/>
    <property type="match status" value="1"/>
</dbReference>
<gene>
    <name evidence="1" type="ORF">DYU11_25945</name>
</gene>
<dbReference type="OrthoDB" id="1062680at2"/>
<dbReference type="AlphaFoldDB" id="A0A418M041"/>
<reference evidence="1 2" key="1">
    <citation type="submission" date="2018-08" db="EMBL/GenBank/DDBJ databases">
        <title>Fibrisoma montanum sp. nov., isolated from Danxia mountain soil.</title>
        <authorList>
            <person name="Huang Y."/>
        </authorList>
    </citation>
    <scope>NUCLEOTIDE SEQUENCE [LARGE SCALE GENOMIC DNA]</scope>
    <source>
        <strain evidence="1 2">HYT19</strain>
    </source>
</reference>